<evidence type="ECO:0000313" key="19">
    <source>
        <dbReference type="Proteomes" id="UP000285750"/>
    </source>
</evidence>
<dbReference type="EMBL" id="QSTF01000026">
    <property type="protein sequence ID" value="RGM38624.1"/>
    <property type="molecule type" value="Genomic_DNA"/>
</dbReference>
<dbReference type="EMBL" id="QRQK01000013">
    <property type="protein sequence ID" value="RHM97010.1"/>
    <property type="molecule type" value="Genomic_DNA"/>
</dbReference>
<feature type="transmembrane region" description="Helical" evidence="1">
    <location>
        <begin position="155"/>
        <end position="174"/>
    </location>
</feature>
<dbReference type="EMBL" id="QSTW01000001">
    <property type="protein sequence ID" value="RGM93834.1"/>
    <property type="molecule type" value="Genomic_DNA"/>
</dbReference>
<dbReference type="Proteomes" id="UP000260814">
    <property type="component" value="Unassembled WGS sequence"/>
</dbReference>
<organism evidence="4 12">
    <name type="scientific">Phocaeicola plebeius</name>
    <dbReference type="NCBI Taxonomy" id="310297"/>
    <lineage>
        <taxon>Bacteria</taxon>
        <taxon>Pseudomonadati</taxon>
        <taxon>Bacteroidota</taxon>
        <taxon>Bacteroidia</taxon>
        <taxon>Bacteroidales</taxon>
        <taxon>Bacteroidaceae</taxon>
        <taxon>Phocaeicola</taxon>
    </lineage>
</organism>
<evidence type="ECO:0000313" key="5">
    <source>
        <dbReference type="EMBL" id="RGS05770.1"/>
    </source>
</evidence>
<protein>
    <submittedName>
        <fullName evidence="4">Lysine exporter LysO family protein</fullName>
    </submittedName>
</protein>
<keyword evidence="13" id="KW-1185">Reference proteome</keyword>
<dbReference type="EMBL" id="QSJG01000018">
    <property type="protein sequence ID" value="RHD53895.1"/>
    <property type="molecule type" value="Genomic_DNA"/>
</dbReference>
<dbReference type="GeneID" id="43185979"/>
<dbReference type="PANTHER" id="PTHR35804">
    <property type="entry name" value="LYSINE EXPORTER LYSO"/>
    <property type="match status" value="1"/>
</dbReference>
<evidence type="ECO:0000313" key="15">
    <source>
        <dbReference type="Proteomes" id="UP000284361"/>
    </source>
</evidence>
<accession>A0A3E4ZFF9</accession>
<dbReference type="Proteomes" id="UP000260780">
    <property type="component" value="Unassembled WGS sequence"/>
</dbReference>
<feature type="transmembrane region" description="Helical" evidence="1">
    <location>
        <begin position="186"/>
        <end position="207"/>
    </location>
</feature>
<dbReference type="Proteomes" id="UP000285750">
    <property type="component" value="Unassembled WGS sequence"/>
</dbReference>
<dbReference type="AlphaFoldDB" id="A0A3E4ZFF9"/>
<feature type="transmembrane region" description="Helical" evidence="1">
    <location>
        <begin position="68"/>
        <end position="87"/>
    </location>
</feature>
<feature type="transmembrane region" description="Helical" evidence="1">
    <location>
        <begin position="34"/>
        <end position="56"/>
    </location>
</feature>
<feature type="transmembrane region" description="Helical" evidence="1">
    <location>
        <begin position="126"/>
        <end position="149"/>
    </location>
</feature>
<dbReference type="EMBL" id="QSQT01000016">
    <property type="protein sequence ID" value="RGK54886.1"/>
    <property type="molecule type" value="Genomic_DNA"/>
</dbReference>
<dbReference type="EMBL" id="QRUY01000026">
    <property type="protein sequence ID" value="RGS05770.1"/>
    <property type="molecule type" value="Genomic_DNA"/>
</dbReference>
<evidence type="ECO:0000313" key="17">
    <source>
        <dbReference type="Proteomes" id="UP000284998"/>
    </source>
</evidence>
<evidence type="ECO:0000256" key="1">
    <source>
        <dbReference type="SAM" id="Phobius"/>
    </source>
</evidence>
<sequence length="210" mass="22675">MKGSLLVLSMFFVGCVLGYVWNFSGWELGDTHHLSMYILYALMFQVGVSIGGGEDFKELLRGFRPKMLLIPLATIGGTLLFSALVSVLLTRWSVFDCLAVGSGLGYYSLSSILIMELKTPDLGAQLATELATIALLTNVIRELVALVGAPFICKYFGKLAPISVAGVTSVDVALPSIIRVSGKEMVPLAIFHGLLVDMSVPFFISLFCKL</sequence>
<dbReference type="EMBL" id="QRHQ01000001">
    <property type="protein sequence ID" value="RHF93582.1"/>
    <property type="molecule type" value="Genomic_DNA"/>
</dbReference>
<comment type="caution">
    <text evidence="4">The sequence shown here is derived from an EMBL/GenBank/DDBJ whole genome shotgun (WGS) entry which is preliminary data.</text>
</comment>
<evidence type="ECO:0000313" key="9">
    <source>
        <dbReference type="EMBL" id="RHL14549.1"/>
    </source>
</evidence>
<dbReference type="Proteomes" id="UP000284998">
    <property type="component" value="Unassembled WGS sequence"/>
</dbReference>
<dbReference type="EMBL" id="QROI01000013">
    <property type="protein sequence ID" value="RHL14549.1"/>
    <property type="molecule type" value="Genomic_DNA"/>
</dbReference>
<gene>
    <name evidence="9" type="ORF">DW035_09835</name>
    <name evidence="8" type="ORF">DW204_00780</name>
    <name evidence="7" type="ORF">DW653_01630</name>
    <name evidence="6" type="ORF">DW789_09655</name>
    <name evidence="5" type="ORF">DWY14_11560</name>
    <name evidence="10" type="ORF">DWZ34_07750</name>
    <name evidence="4" type="ORF">DXB87_02390</name>
    <name evidence="3" type="ORF">DXC17_10270</name>
    <name evidence="2" type="ORF">DXD04_09435</name>
</gene>
<dbReference type="Proteomes" id="UP000285109">
    <property type="component" value="Unassembled WGS sequence"/>
</dbReference>
<evidence type="ECO:0000313" key="12">
    <source>
        <dbReference type="Proteomes" id="UP000260814"/>
    </source>
</evidence>
<evidence type="ECO:0000313" key="13">
    <source>
        <dbReference type="Proteomes" id="UP000260862"/>
    </source>
</evidence>
<feature type="transmembrane region" description="Helical" evidence="1">
    <location>
        <begin position="93"/>
        <end position="114"/>
    </location>
</feature>
<keyword evidence="1" id="KW-0472">Membrane</keyword>
<evidence type="ECO:0000313" key="11">
    <source>
        <dbReference type="Proteomes" id="UP000260780"/>
    </source>
</evidence>
<dbReference type="Proteomes" id="UP000284916">
    <property type="component" value="Unassembled WGS sequence"/>
</dbReference>
<evidence type="ECO:0000313" key="10">
    <source>
        <dbReference type="EMBL" id="RHM97010.1"/>
    </source>
</evidence>
<evidence type="ECO:0000313" key="14">
    <source>
        <dbReference type="Proteomes" id="UP000283485"/>
    </source>
</evidence>
<keyword evidence="1" id="KW-1133">Transmembrane helix</keyword>
<dbReference type="RefSeq" id="WP_007563544.1">
    <property type="nucleotide sequence ID" value="NZ_CABKPU010000002.1"/>
</dbReference>
<proteinExistence type="predicted"/>
<evidence type="ECO:0000313" key="3">
    <source>
        <dbReference type="EMBL" id="RGM38624.1"/>
    </source>
</evidence>
<evidence type="ECO:0000313" key="4">
    <source>
        <dbReference type="EMBL" id="RGM93834.1"/>
    </source>
</evidence>
<evidence type="ECO:0000313" key="7">
    <source>
        <dbReference type="EMBL" id="RHF93582.1"/>
    </source>
</evidence>
<dbReference type="EMBL" id="QRJS01000002">
    <property type="protein sequence ID" value="RHH50358.1"/>
    <property type="molecule type" value="Genomic_DNA"/>
</dbReference>
<keyword evidence="1" id="KW-0812">Transmembrane</keyword>
<dbReference type="GO" id="GO:0005886">
    <property type="term" value="C:plasma membrane"/>
    <property type="evidence" value="ECO:0007669"/>
    <property type="project" value="TreeGrafter"/>
</dbReference>
<evidence type="ECO:0000313" key="16">
    <source>
        <dbReference type="Proteomes" id="UP000284916"/>
    </source>
</evidence>
<dbReference type="PROSITE" id="PS51257">
    <property type="entry name" value="PROKAR_LIPOPROTEIN"/>
    <property type="match status" value="1"/>
</dbReference>
<evidence type="ECO:0000313" key="2">
    <source>
        <dbReference type="EMBL" id="RGK54886.1"/>
    </source>
</evidence>
<dbReference type="Pfam" id="PF03956">
    <property type="entry name" value="Lys_export"/>
    <property type="match status" value="1"/>
</dbReference>
<dbReference type="GO" id="GO:0015661">
    <property type="term" value="F:L-lysine efflux transmembrane transporter activity"/>
    <property type="evidence" value="ECO:0007669"/>
    <property type="project" value="InterPro"/>
</dbReference>
<evidence type="ECO:0000313" key="8">
    <source>
        <dbReference type="EMBL" id="RHH50358.1"/>
    </source>
</evidence>
<reference evidence="11 12" key="1">
    <citation type="submission" date="2018-08" db="EMBL/GenBank/DDBJ databases">
        <title>A genome reference for cultivated species of the human gut microbiota.</title>
        <authorList>
            <person name="Zou Y."/>
            <person name="Xue W."/>
            <person name="Luo G."/>
        </authorList>
    </citation>
    <scope>NUCLEOTIDE SEQUENCE [LARGE SCALE GENOMIC DNA]</scope>
    <source>
        <strain evidence="5 19">AF24-16AC</strain>
        <strain evidence="10 18">AF31-28B-AC</strain>
        <strain evidence="9 16">AF39-11</strain>
        <strain evidence="8 17">AM17-44</strain>
        <strain evidence="7 14">AM23-23</strain>
        <strain evidence="6 15">AM31-10</strain>
        <strain evidence="4 12">OM06-2</strain>
        <strain evidence="3 11">OM08-14</strain>
        <strain evidence="2 13">TF10-3AC</strain>
    </source>
</reference>
<name>A0A3E4ZFF9_9BACT</name>
<dbReference type="Proteomes" id="UP000283485">
    <property type="component" value="Unassembled WGS sequence"/>
</dbReference>
<dbReference type="Proteomes" id="UP000260862">
    <property type="component" value="Unassembled WGS sequence"/>
</dbReference>
<dbReference type="Proteomes" id="UP000284361">
    <property type="component" value="Unassembled WGS sequence"/>
</dbReference>
<evidence type="ECO:0000313" key="6">
    <source>
        <dbReference type="EMBL" id="RHD53895.1"/>
    </source>
</evidence>
<dbReference type="PANTHER" id="PTHR35804:SF1">
    <property type="entry name" value="LYSINE EXPORTER LYSO"/>
    <property type="match status" value="1"/>
</dbReference>
<dbReference type="InterPro" id="IPR005642">
    <property type="entry name" value="LysO"/>
</dbReference>
<evidence type="ECO:0000313" key="18">
    <source>
        <dbReference type="Proteomes" id="UP000285109"/>
    </source>
</evidence>